<proteinExistence type="predicted"/>
<evidence type="ECO:0000313" key="1">
    <source>
        <dbReference type="EMBL" id="KAL0933838.1"/>
    </source>
</evidence>
<organism evidence="1 2">
    <name type="scientific">Colletotrichum truncatum</name>
    <name type="common">Anthracnose fungus</name>
    <name type="synonym">Colletotrichum capsici</name>
    <dbReference type="NCBI Taxonomy" id="5467"/>
    <lineage>
        <taxon>Eukaryota</taxon>
        <taxon>Fungi</taxon>
        <taxon>Dikarya</taxon>
        <taxon>Ascomycota</taxon>
        <taxon>Pezizomycotina</taxon>
        <taxon>Sordariomycetes</taxon>
        <taxon>Hypocreomycetidae</taxon>
        <taxon>Glomerellales</taxon>
        <taxon>Glomerellaceae</taxon>
        <taxon>Colletotrichum</taxon>
        <taxon>Colletotrichum truncatum species complex</taxon>
    </lineage>
</organism>
<dbReference type="EMBL" id="VUJX02000007">
    <property type="protein sequence ID" value="KAL0933838.1"/>
    <property type="molecule type" value="Genomic_DNA"/>
</dbReference>
<gene>
    <name evidence="1" type="ORF">CTRU02_210637</name>
</gene>
<sequence length="141" mass="15218">MKFTSTTILALAAHLAPISAGVAPTAAEECGALGVMSSTDAAIEAGVNPSEIRKCKEHPLSLVSREETNLFARDCWWGDDYGCTDNYCWQKCNPKEGHWCWTAWGNGFGDWRKCQNKGDCNPGTKNTACGQGNCEKCGCSC</sequence>
<evidence type="ECO:0000313" key="2">
    <source>
        <dbReference type="Proteomes" id="UP000805649"/>
    </source>
</evidence>
<dbReference type="Proteomes" id="UP000805649">
    <property type="component" value="Unassembled WGS sequence"/>
</dbReference>
<comment type="caution">
    <text evidence="1">The sequence shown here is derived from an EMBL/GenBank/DDBJ whole genome shotgun (WGS) entry which is preliminary data.</text>
</comment>
<keyword evidence="2" id="KW-1185">Reference proteome</keyword>
<accession>A0ACC3YPJ9</accession>
<name>A0ACC3YPJ9_COLTU</name>
<protein>
    <submittedName>
        <fullName evidence="1">Idi-2</fullName>
    </submittedName>
</protein>
<reference evidence="1 2" key="1">
    <citation type="journal article" date="2020" name="Phytopathology">
        <title>Genome Sequence Resources of Colletotrichum truncatum, C. plurivorum, C. musicola, and C. sojae: Four Species Pathogenic to Soybean (Glycine max).</title>
        <authorList>
            <person name="Rogerio F."/>
            <person name="Boufleur T.R."/>
            <person name="Ciampi-Guillardi M."/>
            <person name="Sukno S.A."/>
            <person name="Thon M.R."/>
            <person name="Massola Junior N.S."/>
            <person name="Baroncelli R."/>
        </authorList>
    </citation>
    <scope>NUCLEOTIDE SEQUENCE [LARGE SCALE GENOMIC DNA]</scope>
    <source>
        <strain evidence="1 2">CMES1059</strain>
    </source>
</reference>